<organism evidence="1 3">
    <name type="scientific">Treponema rectale</name>
    <dbReference type="NCBI Taxonomy" id="744512"/>
    <lineage>
        <taxon>Bacteria</taxon>
        <taxon>Pseudomonadati</taxon>
        <taxon>Spirochaetota</taxon>
        <taxon>Spirochaetia</taxon>
        <taxon>Spirochaetales</taxon>
        <taxon>Treponemataceae</taxon>
        <taxon>Treponema</taxon>
    </lineage>
</organism>
<dbReference type="RefSeq" id="WP_184652688.1">
    <property type="nucleotide sequence ID" value="NZ_JACHFR010000002.1"/>
</dbReference>
<keyword evidence="3" id="KW-1185">Reference proteome</keyword>
<evidence type="ECO:0000313" key="1">
    <source>
        <dbReference type="EMBL" id="MBB5219275.1"/>
    </source>
</evidence>
<dbReference type="KEGG" id="trc:DYE49_10405"/>
<dbReference type="Proteomes" id="UP000578697">
    <property type="component" value="Unassembled WGS sequence"/>
</dbReference>
<reference evidence="1 3" key="2">
    <citation type="submission" date="2020-08" db="EMBL/GenBank/DDBJ databases">
        <title>Genomic Encyclopedia of Type Strains, Phase IV (KMG-IV): sequencing the most valuable type-strain genomes for metagenomic binning, comparative biology and taxonomic classification.</title>
        <authorList>
            <person name="Goeker M."/>
        </authorList>
    </citation>
    <scope>NUCLEOTIDE SEQUENCE [LARGE SCALE GENOMIC DNA]</scope>
    <source>
        <strain evidence="1 3">DSM 103679</strain>
    </source>
</reference>
<name>A0A840SEU5_9SPIR</name>
<protein>
    <submittedName>
        <fullName evidence="1">Uncharacterized protein</fullName>
    </submittedName>
</protein>
<reference evidence="2 4" key="1">
    <citation type="submission" date="2018-08" db="EMBL/GenBank/DDBJ databases">
        <title>The first complete genome of Treponema rectale (CHPAT), a commensal spirochete of the bovine rectum.</title>
        <authorList>
            <person name="Staton G.J."/>
            <person name="Clegg S.R."/>
            <person name="Carter S.D."/>
            <person name="Radford A.D."/>
            <person name="Darby A."/>
            <person name="Hall N."/>
            <person name="Birtles R.J."/>
            <person name="Evans N.J."/>
        </authorList>
    </citation>
    <scope>NUCLEOTIDE SEQUENCE [LARGE SCALE GENOMIC DNA]</scope>
    <source>
        <strain evidence="2 4">CHPA</strain>
    </source>
</reference>
<evidence type="ECO:0000313" key="3">
    <source>
        <dbReference type="Proteomes" id="UP000578697"/>
    </source>
</evidence>
<sequence length="176" mass="20779">MAKDIIEAMEKFTKKMDSFKHAENKSFAVNESSEKKLQEKINLSEQERVSAIKKEYENFKNPLSREIETDENALLKAFEIFMSLTELKKNSDGEGASLRSFEIDCSICRKSEYTRPACSKFIFLQSWFYFEKKVTEYIPVICRSDKGHYFIDFLSADENRFYSREKEIWQTVASLY</sequence>
<evidence type="ECO:0000313" key="4">
    <source>
        <dbReference type="Proteomes" id="UP000593591"/>
    </source>
</evidence>
<accession>A0A840SEU5</accession>
<gene>
    <name evidence="2" type="ORF">DYE49_10405</name>
    <name evidence="1" type="ORF">HNP77_001644</name>
</gene>
<proteinExistence type="predicted"/>
<dbReference type="EMBL" id="CP031517">
    <property type="protein sequence ID" value="QOS40840.1"/>
    <property type="molecule type" value="Genomic_DNA"/>
</dbReference>
<dbReference type="EMBL" id="JACHFR010000002">
    <property type="protein sequence ID" value="MBB5219275.1"/>
    <property type="molecule type" value="Genomic_DNA"/>
</dbReference>
<evidence type="ECO:0000313" key="2">
    <source>
        <dbReference type="EMBL" id="QOS40840.1"/>
    </source>
</evidence>
<dbReference type="AlphaFoldDB" id="A0A840SEU5"/>
<dbReference type="Proteomes" id="UP000593591">
    <property type="component" value="Chromosome"/>
</dbReference>